<dbReference type="InterPro" id="IPR027417">
    <property type="entry name" value="P-loop_NTPase"/>
</dbReference>
<dbReference type="PANTHER" id="PTHR39206">
    <property type="entry name" value="SLL8004 PROTEIN"/>
    <property type="match status" value="1"/>
</dbReference>
<evidence type="ECO:0000313" key="5">
    <source>
        <dbReference type="Proteomes" id="UP000537204"/>
    </source>
</evidence>
<dbReference type="EMBL" id="JACHCE010000020">
    <property type="protein sequence ID" value="MBB5639448.1"/>
    <property type="molecule type" value="Genomic_DNA"/>
</dbReference>
<protein>
    <submittedName>
        <fullName evidence="4">Putative ABC-type ATPase</fullName>
    </submittedName>
</protein>
<feature type="domain" description="Zeta toxin" evidence="3">
    <location>
        <begin position="24"/>
        <end position="116"/>
    </location>
</feature>
<dbReference type="Gene3D" id="3.40.50.300">
    <property type="entry name" value="P-loop containing nucleotide triphosphate hydrolases"/>
    <property type="match status" value="1"/>
</dbReference>
<evidence type="ECO:0000256" key="1">
    <source>
        <dbReference type="ARBA" id="ARBA00022741"/>
    </source>
</evidence>
<evidence type="ECO:0000259" key="3">
    <source>
        <dbReference type="Pfam" id="PF06414"/>
    </source>
</evidence>
<dbReference type="PANTHER" id="PTHR39206:SF1">
    <property type="entry name" value="SLL8004 PROTEIN"/>
    <property type="match status" value="1"/>
</dbReference>
<evidence type="ECO:0000256" key="2">
    <source>
        <dbReference type="ARBA" id="ARBA00022840"/>
    </source>
</evidence>
<evidence type="ECO:0000313" key="4">
    <source>
        <dbReference type="EMBL" id="MBB5639448.1"/>
    </source>
</evidence>
<dbReference type="GO" id="GO:0005524">
    <property type="term" value="F:ATP binding"/>
    <property type="evidence" value="ECO:0007669"/>
    <property type="project" value="UniProtKB-KW"/>
</dbReference>
<proteinExistence type="predicted"/>
<sequence>MEFVNADNIARGLSPFNPESVAFESGRIMLKRIRELITAQVDFAFETTLSSRGYVALVKQAQLRGYRVSLLFFWLSSPKLTVERVNKRVSVGGHYIPADVIERRYYRGIYNLCNLYMVLCDEWTIVNNTDLEPEVIAKFDGFGKTIFNSELWDTIIKQQNHEST</sequence>
<dbReference type="Proteomes" id="UP000537204">
    <property type="component" value="Unassembled WGS sequence"/>
</dbReference>
<dbReference type="AlphaFoldDB" id="A0A7W8ZSW4"/>
<dbReference type="InterPro" id="IPR010488">
    <property type="entry name" value="Zeta_toxin_domain"/>
</dbReference>
<name>A0A7W8ZSW4_9SPHI</name>
<dbReference type="Pfam" id="PF06414">
    <property type="entry name" value="Zeta_toxin"/>
    <property type="match status" value="1"/>
</dbReference>
<keyword evidence="1" id="KW-0547">Nucleotide-binding</keyword>
<accession>A0A7W8ZSW4</accession>
<gene>
    <name evidence="4" type="ORF">HDE68_005399</name>
</gene>
<comment type="caution">
    <text evidence="4">The sequence shown here is derived from an EMBL/GenBank/DDBJ whole genome shotgun (WGS) entry which is preliminary data.</text>
</comment>
<dbReference type="SUPFAM" id="SSF52540">
    <property type="entry name" value="P-loop containing nucleoside triphosphate hydrolases"/>
    <property type="match status" value="1"/>
</dbReference>
<organism evidence="4 5">
    <name type="scientific">Pedobacter cryoconitis</name>
    <dbReference type="NCBI Taxonomy" id="188932"/>
    <lineage>
        <taxon>Bacteria</taxon>
        <taxon>Pseudomonadati</taxon>
        <taxon>Bacteroidota</taxon>
        <taxon>Sphingobacteriia</taxon>
        <taxon>Sphingobacteriales</taxon>
        <taxon>Sphingobacteriaceae</taxon>
        <taxon>Pedobacter</taxon>
    </lineage>
</organism>
<reference evidence="4 5" key="1">
    <citation type="submission" date="2020-08" db="EMBL/GenBank/DDBJ databases">
        <title>Genomic Encyclopedia of Type Strains, Phase IV (KMG-V): Genome sequencing to study the core and pangenomes of soil and plant-associated prokaryotes.</title>
        <authorList>
            <person name="Whitman W."/>
        </authorList>
    </citation>
    <scope>NUCLEOTIDE SEQUENCE [LARGE SCALE GENOMIC DNA]</scope>
    <source>
        <strain evidence="4 5">S3M1</strain>
    </source>
</reference>
<dbReference type="GO" id="GO:0016301">
    <property type="term" value="F:kinase activity"/>
    <property type="evidence" value="ECO:0007669"/>
    <property type="project" value="InterPro"/>
</dbReference>
<keyword evidence="2" id="KW-0067">ATP-binding</keyword>